<organism evidence="2 3">
    <name type="scientific">Paraburkholderia madseniana</name>
    <dbReference type="NCBI Taxonomy" id="2599607"/>
    <lineage>
        <taxon>Bacteria</taxon>
        <taxon>Pseudomonadati</taxon>
        <taxon>Pseudomonadota</taxon>
        <taxon>Betaproteobacteria</taxon>
        <taxon>Burkholderiales</taxon>
        <taxon>Burkholderiaceae</taxon>
        <taxon>Paraburkholderia</taxon>
    </lineage>
</organism>
<evidence type="ECO:0000313" key="2">
    <source>
        <dbReference type="EMBL" id="KAE8754037.1"/>
    </source>
</evidence>
<proteinExistence type="predicted"/>
<name>A0A6N6VZZ0_9BURK</name>
<comment type="caution">
    <text evidence="2">The sequence shown here is derived from an EMBL/GenBank/DDBJ whole genome shotgun (WGS) entry which is preliminary data.</text>
</comment>
<dbReference type="EMBL" id="VOSW01000151">
    <property type="protein sequence ID" value="KAE8754037.1"/>
    <property type="molecule type" value="Genomic_DNA"/>
</dbReference>
<dbReference type="OrthoDB" id="9120354at2"/>
<dbReference type="AlphaFoldDB" id="A0A6N6VZZ0"/>
<gene>
    <name evidence="2" type="ORF">FSO04_41905</name>
</gene>
<evidence type="ECO:0000256" key="1">
    <source>
        <dbReference type="SAM" id="MobiDB-lite"/>
    </source>
</evidence>
<evidence type="ECO:0000313" key="3">
    <source>
        <dbReference type="Proteomes" id="UP000463700"/>
    </source>
</evidence>
<dbReference type="RefSeq" id="WP_154567247.1">
    <property type="nucleotide sequence ID" value="NZ_VOSW01000151.1"/>
</dbReference>
<feature type="compositionally biased region" description="Basic and acidic residues" evidence="1">
    <location>
        <begin position="402"/>
        <end position="411"/>
    </location>
</feature>
<feature type="region of interest" description="Disordered" evidence="1">
    <location>
        <begin position="399"/>
        <end position="424"/>
    </location>
</feature>
<reference evidence="2 3" key="1">
    <citation type="journal article" date="2020" name="Int. J. Syst. Evol. Microbiol.">
        <title>Paraburkholderia madseniana sp. nov., a phenolic acid-degrading bacterium isolated from acidic forest soil.</title>
        <authorList>
            <person name="Wilhelm R.C."/>
            <person name="Murphy S.J.L."/>
            <person name="Feriancek N.M."/>
            <person name="Karasz D.C."/>
            <person name="DeRito C.M."/>
            <person name="Newman J.D."/>
            <person name="Buckley D.H."/>
        </authorList>
    </citation>
    <scope>NUCLEOTIDE SEQUENCE [LARGE SCALE GENOMIC DNA]</scope>
    <source>
        <strain evidence="2 3">RP11</strain>
    </source>
</reference>
<protein>
    <submittedName>
        <fullName evidence="2">Uncharacterized protein</fullName>
    </submittedName>
</protein>
<sequence length="461" mass="49047">MENMMEKKIARPVVENCPCRASWLTGLPQARNGVIDVSLVIADNDKITIRADRWDHIAAGDTLVGYFDSTATQPDIIDDTSQSSYDVGFEPSEIPNGTYNAWYSVVDTDGNCRRSLGKQVTIINSKADTPSAPIFPAADDGVLFYSSITGYDGAPIRAEYASIANGDTVTFYWTGFDANGNPVPSAAYTSDHLSVKDASKGYIDGAIPAGNILSLGNLGMGVAWYEVKTQADKTFTSLDTQVEISWTDIRELQLSVTNGAAHPSDDYPHLRPCNHGTIFGPPGWPITASVTTGAVIAEATSKDPTTYQTILDKDGLAHFRVSSQTKSLITAVASSATLAGASPVANMTFDEYYDGSAGVEGYNYSTHAPSDGVTPCSIYAVVVASLRTDGLTVTVDGGARIKNADPEDPQTRDVPLNDDGSASVDITDTTAETVNVTMFVRGQPGPPVKFPLQFVTFPPPP</sequence>
<accession>A0A6N6VZZ0</accession>
<dbReference type="Proteomes" id="UP000463700">
    <property type="component" value="Unassembled WGS sequence"/>
</dbReference>